<dbReference type="SMART" id="SM00864">
    <property type="entry name" value="Tubulin"/>
    <property type="match status" value="1"/>
</dbReference>
<feature type="domain" description="Tubulin/FtsZ 2-layer sandwich" evidence="8">
    <location>
        <begin position="207"/>
        <end position="329"/>
    </location>
</feature>
<evidence type="ECO:0000313" key="10">
    <source>
        <dbReference type="Proteomes" id="UP001477443"/>
    </source>
</evidence>
<feature type="binding site" evidence="5">
    <location>
        <begin position="108"/>
        <end position="110"/>
    </location>
    <ligand>
        <name>GTP</name>
        <dbReference type="ChEBI" id="CHEBI:37565"/>
    </ligand>
</feature>
<keyword evidence="5" id="KW-0963">Cytoplasm</keyword>
<dbReference type="SMART" id="SM00865">
    <property type="entry name" value="Tubulin_C"/>
    <property type="match status" value="1"/>
</dbReference>
<dbReference type="SUPFAM" id="SSF52490">
    <property type="entry name" value="Tubulin nucleotide-binding domain-like"/>
    <property type="match status" value="1"/>
</dbReference>
<dbReference type="InterPro" id="IPR008280">
    <property type="entry name" value="Tub_FtsZ_C"/>
</dbReference>
<dbReference type="HAMAP" id="MF_00909">
    <property type="entry name" value="FtsZ"/>
    <property type="match status" value="1"/>
</dbReference>
<dbReference type="SUPFAM" id="SSF55307">
    <property type="entry name" value="Tubulin C-terminal domain-like"/>
    <property type="match status" value="1"/>
</dbReference>
<dbReference type="PANTHER" id="PTHR30314:SF3">
    <property type="entry name" value="MITOCHONDRIAL DIVISION PROTEIN FSZA"/>
    <property type="match status" value="1"/>
</dbReference>
<evidence type="ECO:0000256" key="1">
    <source>
        <dbReference type="ARBA" id="ARBA00009690"/>
    </source>
</evidence>
<feature type="binding site" evidence="5">
    <location>
        <position position="187"/>
    </location>
    <ligand>
        <name>GTP</name>
        <dbReference type="ChEBI" id="CHEBI:37565"/>
    </ligand>
</feature>
<comment type="similarity">
    <text evidence="1 5 6">Belongs to the FtsZ family.</text>
</comment>
<dbReference type="PROSITE" id="PS01135">
    <property type="entry name" value="FTSZ_2"/>
    <property type="match status" value="1"/>
</dbReference>
<gene>
    <name evidence="5" type="primary">ftsZ</name>
    <name evidence="9" type="ORF">WG617_01995</name>
</gene>
<accession>A0ABZ2RP48</accession>
<evidence type="ECO:0000256" key="4">
    <source>
        <dbReference type="ARBA" id="ARBA00023210"/>
    </source>
</evidence>
<dbReference type="InterPro" id="IPR024757">
    <property type="entry name" value="FtsZ_C"/>
</dbReference>
<dbReference type="InterPro" id="IPR003008">
    <property type="entry name" value="Tubulin_FtsZ_GTPase"/>
</dbReference>
<comment type="subunit">
    <text evidence="5">Homodimer. Polymerizes to form a dynamic ring structure in a strictly GTP-dependent manner. Interacts directly with several other division proteins.</text>
</comment>
<protein>
    <recommendedName>
        <fullName evidence="5 6">Cell division protein FtsZ</fullName>
    </recommendedName>
</protein>
<dbReference type="Pfam" id="PF00091">
    <property type="entry name" value="Tubulin"/>
    <property type="match status" value="1"/>
</dbReference>
<comment type="subcellular location">
    <subcellularLocation>
        <location evidence="5">Cytoplasm</location>
    </subcellularLocation>
    <text evidence="5">Assembles at midcell at the inner surface of the cytoplasmic membrane.</text>
</comment>
<dbReference type="InterPro" id="IPR000158">
    <property type="entry name" value="Cell_div_FtsZ"/>
</dbReference>
<dbReference type="InterPro" id="IPR018316">
    <property type="entry name" value="Tubulin/FtsZ_2-layer-sand-dom"/>
</dbReference>
<evidence type="ECO:0000313" key="9">
    <source>
        <dbReference type="EMBL" id="WXL28786.1"/>
    </source>
</evidence>
<keyword evidence="4 5" id="KW-0717">Septation</keyword>
<dbReference type="GO" id="GO:0051301">
    <property type="term" value="P:cell division"/>
    <property type="evidence" value="ECO:0007669"/>
    <property type="project" value="UniProtKB-KW"/>
</dbReference>
<keyword evidence="2 5" id="KW-0547">Nucleotide-binding</keyword>
<evidence type="ECO:0000256" key="5">
    <source>
        <dbReference type="HAMAP-Rule" id="MF_00909"/>
    </source>
</evidence>
<comment type="caution">
    <text evidence="5">Lacks conserved residue(s) required for the propagation of feature annotation.</text>
</comment>
<evidence type="ECO:0000259" key="7">
    <source>
        <dbReference type="SMART" id="SM00864"/>
    </source>
</evidence>
<keyword evidence="10" id="KW-1185">Reference proteome</keyword>
<evidence type="ECO:0000256" key="3">
    <source>
        <dbReference type="ARBA" id="ARBA00023134"/>
    </source>
</evidence>
<reference evidence="9" key="1">
    <citation type="submission" date="2024-03" db="EMBL/GenBank/DDBJ databases">
        <title>Complete genome sequence of Mycoplasma felifaucium Z921 isolated from the trachea of a cheetah.</title>
        <authorList>
            <person name="Spergser J."/>
        </authorList>
    </citation>
    <scope>NUCLEOTIDE SEQUENCE [LARGE SCALE GENOMIC DNA]</scope>
    <source>
        <strain evidence="9">Z921</strain>
    </source>
</reference>
<name>A0ABZ2RP48_9BACT</name>
<dbReference type="EMBL" id="CP148067">
    <property type="protein sequence ID" value="WXL28786.1"/>
    <property type="molecule type" value="Genomic_DNA"/>
</dbReference>
<keyword evidence="3 5" id="KW-0342">GTP-binding</keyword>
<evidence type="ECO:0000259" key="8">
    <source>
        <dbReference type="SMART" id="SM00865"/>
    </source>
</evidence>
<dbReference type="PANTHER" id="PTHR30314">
    <property type="entry name" value="CELL DIVISION PROTEIN FTSZ-RELATED"/>
    <property type="match status" value="1"/>
</dbReference>
<comment type="function">
    <text evidence="5 6">Essential cell division protein that forms a contractile ring structure (Z ring) at the future cell division site. The regulation of the ring assembly controls the timing and the location of cell division. One of the functions of the FtsZ ring is to recruit other cell division proteins to the septum to produce a new cell wall between the dividing cells. Binds GTP and shows GTPase activity.</text>
</comment>
<dbReference type="PRINTS" id="PR00423">
    <property type="entry name" value="CELLDVISFTSZ"/>
</dbReference>
<dbReference type="CDD" id="cd02201">
    <property type="entry name" value="FtsZ_type1"/>
    <property type="match status" value="1"/>
</dbReference>
<dbReference type="InterPro" id="IPR045061">
    <property type="entry name" value="FtsZ/CetZ"/>
</dbReference>
<keyword evidence="5 6" id="KW-0132">Cell division</keyword>
<dbReference type="Pfam" id="PF12327">
    <property type="entry name" value="FtsZ_C"/>
    <property type="match status" value="1"/>
</dbReference>
<evidence type="ECO:0000256" key="6">
    <source>
        <dbReference type="RuleBase" id="RU000631"/>
    </source>
</evidence>
<dbReference type="PROSITE" id="PS01134">
    <property type="entry name" value="FTSZ_1"/>
    <property type="match status" value="1"/>
</dbReference>
<dbReference type="RefSeq" id="WP_338822330.1">
    <property type="nucleotide sequence ID" value="NZ_CP148067.1"/>
</dbReference>
<feature type="domain" description="Tubulin/FtsZ GTPase" evidence="7">
    <location>
        <begin position="13"/>
        <end position="205"/>
    </location>
</feature>
<proteinExistence type="inferred from homology"/>
<dbReference type="Gene3D" id="3.40.50.1440">
    <property type="entry name" value="Tubulin/FtsZ, GTPase domain"/>
    <property type="match status" value="1"/>
</dbReference>
<dbReference type="InterPro" id="IPR036525">
    <property type="entry name" value="Tubulin/FtsZ_GTPase_sf"/>
</dbReference>
<feature type="binding site" evidence="5">
    <location>
        <begin position="21"/>
        <end position="25"/>
    </location>
    <ligand>
        <name>GTP</name>
        <dbReference type="ChEBI" id="CHEBI:37565"/>
    </ligand>
</feature>
<feature type="binding site" evidence="5">
    <location>
        <position position="144"/>
    </location>
    <ligand>
        <name>GTP</name>
        <dbReference type="ChEBI" id="CHEBI:37565"/>
    </ligand>
</feature>
<dbReference type="Proteomes" id="UP001477443">
    <property type="component" value="Chromosome"/>
</dbReference>
<sequence>MNEENNACSYGIKLKVVGVGGAGNNSINFLLNEPLENIDYYVVNTDHQALSISNCENKLLLGSGENKGCGTGNDPEMGKQMALDSTEDIKAMLSGTDLLILCAGFGGGTGTGATPVIAKIAKELNILTIAVITNPFETFEGTTKKVVATKGINELKKHVDSYIIVSNQKLLDNYKHLPFIEALKYSNVILQNTIKIIYDILFEKSCLNIDLNDLRNVFKNGNEAIVGYCKDSSKDKVKNATQKALKNPLFESDIKTCTKMLVNFKFDSKVPLEAIQVANAEIDKVFDNRSNSIQKKIGVMIDQSNDKNDYFEVGIIASGLNDDEQLNTNVIRNFDAINNSDDVKSDFEAFNKSKLNVSNHTDEIVNETISSDKTNLPEFLI</sequence>
<dbReference type="InterPro" id="IPR020805">
    <property type="entry name" value="Cell_div_FtsZ_CS"/>
</dbReference>
<keyword evidence="5 6" id="KW-0131">Cell cycle</keyword>
<evidence type="ECO:0000256" key="2">
    <source>
        <dbReference type="ARBA" id="ARBA00022741"/>
    </source>
</evidence>
<organism evidence="9 10">
    <name type="scientific">Mycoplasmopsis felifaucium</name>
    <dbReference type="NCBI Taxonomy" id="35768"/>
    <lineage>
        <taxon>Bacteria</taxon>
        <taxon>Bacillati</taxon>
        <taxon>Mycoplasmatota</taxon>
        <taxon>Mycoplasmoidales</taxon>
        <taxon>Metamycoplasmataceae</taxon>
        <taxon>Mycoplasmopsis</taxon>
    </lineage>
</organism>